<accession>A0A9D4PUB7</accession>
<feature type="compositionally biased region" description="Basic and acidic residues" evidence="1">
    <location>
        <begin position="201"/>
        <end position="214"/>
    </location>
</feature>
<feature type="compositionally biased region" description="Polar residues" evidence="1">
    <location>
        <begin position="487"/>
        <end position="504"/>
    </location>
</feature>
<evidence type="ECO:0000313" key="2">
    <source>
        <dbReference type="EMBL" id="KAH7955929.1"/>
    </source>
</evidence>
<feature type="compositionally biased region" description="Low complexity" evidence="1">
    <location>
        <begin position="468"/>
        <end position="479"/>
    </location>
</feature>
<sequence>MAKNFSDAAQPDEADVLHAGYAMRESVDVDELRSTCASSRARSVPSERRARHDEVVAVAMGAVADQSHDDEIGRISETPLVSPDHGGVGCCQGGVHGYGSSTEPAGAIFRTRNYGSGTRECDDKADVAPSSDASQPLRAPSHSMSDKSLPTQQSNLDRTHSNLNGSTADANCDGQPSQASRSRLSPSKGTEASSRTNASSPRDKKSALELRDTAISRNRNNVLRNSTSESRCECPARKNSSSPNLRLNQGTFPASHMCTEAGRRRPKQVLSAEECRKARGMVEKDPTSRKRKLPPQAIPLDLKDTTVASLALETRCRVTKDALVLKPKGVLSVILDTENTKKISASFDDADKTLLAENPPDKSSKVKGVRAAGVSAAWEGNATFAPVEESDVGSEVNANHGPVHVDFPEADAGIDITCNVRCGQSAEERILSTDSTPSTALDSTAAAQFSMSPEQSESLPLYFDAESRSSSTQTGTSGSHQMREETANNSNGAQSSDSAQLSPQPELSFLLSDVLSGSAANTNVSWSAVALFRDNTALSLWGGPPTAANDATIVAAGEIRAKGASVPDRPTSPETDVARTPSPFGRAKRTVSCPLSFDAESVCYETGDQEAFTPRQSSSNCWCCDKNERALEHKQSSAHMPVDEYLRLKERLDQRPHTPALWEDSKSEQSDIERDLDMATLDCSVAGFEQYSHVELFCHVSSSSAKSRAVDSLEQWLNEGVEEGYDNYADECHGTSRTLSFADDYNVVSIGSDNSEIAIGDASYRESITGETTREEIDTLNQEAGNADDATPASIQTFADCGEPEVQNISTKWPSPKETRKRMCQPRETENMADEGDNAATVANGDLNLVPSVPPPEVLAMSYVNTRYNGIELAEALNEFATGLSLKDVVFIPRRQTRTGVTPMPRLDDVDFSKFVPDDALSVQESLARMPKIICKGTLRK</sequence>
<evidence type="ECO:0000313" key="3">
    <source>
        <dbReference type="Proteomes" id="UP000821837"/>
    </source>
</evidence>
<feature type="compositionally biased region" description="Polar residues" evidence="1">
    <location>
        <begin position="142"/>
        <end position="200"/>
    </location>
</feature>
<comment type="caution">
    <text evidence="2">The sequence shown here is derived from an EMBL/GenBank/DDBJ whole genome shotgun (WGS) entry which is preliminary data.</text>
</comment>
<reference evidence="2" key="2">
    <citation type="submission" date="2021-09" db="EMBL/GenBank/DDBJ databases">
        <authorList>
            <person name="Jia N."/>
            <person name="Wang J."/>
            <person name="Shi W."/>
            <person name="Du L."/>
            <person name="Sun Y."/>
            <person name="Zhan W."/>
            <person name="Jiang J."/>
            <person name="Wang Q."/>
            <person name="Zhang B."/>
            <person name="Ji P."/>
            <person name="Sakyi L.B."/>
            <person name="Cui X."/>
            <person name="Yuan T."/>
            <person name="Jiang B."/>
            <person name="Yang W."/>
            <person name="Lam T.T.-Y."/>
            <person name="Chang Q."/>
            <person name="Ding S."/>
            <person name="Wang X."/>
            <person name="Zhu J."/>
            <person name="Ruan X."/>
            <person name="Zhao L."/>
            <person name="Wei J."/>
            <person name="Que T."/>
            <person name="Du C."/>
            <person name="Cheng J."/>
            <person name="Dai P."/>
            <person name="Han X."/>
            <person name="Huang E."/>
            <person name="Gao Y."/>
            <person name="Liu J."/>
            <person name="Shao H."/>
            <person name="Ye R."/>
            <person name="Li L."/>
            <person name="Wei W."/>
            <person name="Wang X."/>
            <person name="Wang C."/>
            <person name="Huo Q."/>
            <person name="Li W."/>
            <person name="Guo W."/>
            <person name="Chen H."/>
            <person name="Chen S."/>
            <person name="Zhou L."/>
            <person name="Zhou L."/>
            <person name="Ni X."/>
            <person name="Tian J."/>
            <person name="Zhou Y."/>
            <person name="Sheng Y."/>
            <person name="Liu T."/>
            <person name="Pan Y."/>
            <person name="Xia L."/>
            <person name="Li J."/>
            <person name="Zhao F."/>
            <person name="Cao W."/>
        </authorList>
    </citation>
    <scope>NUCLEOTIDE SEQUENCE</scope>
    <source>
        <strain evidence="2">Rsan-2018</strain>
        <tissue evidence="2">Larvae</tissue>
    </source>
</reference>
<feature type="region of interest" description="Disordered" evidence="1">
    <location>
        <begin position="465"/>
        <end position="504"/>
    </location>
</feature>
<reference evidence="2" key="1">
    <citation type="journal article" date="2020" name="Cell">
        <title>Large-Scale Comparative Analyses of Tick Genomes Elucidate Their Genetic Diversity and Vector Capacities.</title>
        <authorList>
            <consortium name="Tick Genome and Microbiome Consortium (TIGMIC)"/>
            <person name="Jia N."/>
            <person name="Wang J."/>
            <person name="Shi W."/>
            <person name="Du L."/>
            <person name="Sun Y."/>
            <person name="Zhan W."/>
            <person name="Jiang J.F."/>
            <person name="Wang Q."/>
            <person name="Zhang B."/>
            <person name="Ji P."/>
            <person name="Bell-Sakyi L."/>
            <person name="Cui X.M."/>
            <person name="Yuan T.T."/>
            <person name="Jiang B.G."/>
            <person name="Yang W.F."/>
            <person name="Lam T.T."/>
            <person name="Chang Q.C."/>
            <person name="Ding S.J."/>
            <person name="Wang X.J."/>
            <person name="Zhu J.G."/>
            <person name="Ruan X.D."/>
            <person name="Zhao L."/>
            <person name="Wei J.T."/>
            <person name="Ye R.Z."/>
            <person name="Que T.C."/>
            <person name="Du C.H."/>
            <person name="Zhou Y.H."/>
            <person name="Cheng J.X."/>
            <person name="Dai P.F."/>
            <person name="Guo W.B."/>
            <person name="Han X.H."/>
            <person name="Huang E.J."/>
            <person name="Li L.F."/>
            <person name="Wei W."/>
            <person name="Gao Y.C."/>
            <person name="Liu J.Z."/>
            <person name="Shao H.Z."/>
            <person name="Wang X."/>
            <person name="Wang C.C."/>
            <person name="Yang T.C."/>
            <person name="Huo Q.B."/>
            <person name="Li W."/>
            <person name="Chen H.Y."/>
            <person name="Chen S.E."/>
            <person name="Zhou L.G."/>
            <person name="Ni X.B."/>
            <person name="Tian J.H."/>
            <person name="Sheng Y."/>
            <person name="Liu T."/>
            <person name="Pan Y.S."/>
            <person name="Xia L.Y."/>
            <person name="Li J."/>
            <person name="Zhao F."/>
            <person name="Cao W.C."/>
        </authorList>
    </citation>
    <scope>NUCLEOTIDE SEQUENCE</scope>
    <source>
        <strain evidence="2">Rsan-2018</strain>
    </source>
</reference>
<name>A0A9D4PUB7_RHISA</name>
<dbReference type="Proteomes" id="UP000821837">
    <property type="component" value="Unassembled WGS sequence"/>
</dbReference>
<organism evidence="2 3">
    <name type="scientific">Rhipicephalus sanguineus</name>
    <name type="common">Brown dog tick</name>
    <name type="synonym">Ixodes sanguineus</name>
    <dbReference type="NCBI Taxonomy" id="34632"/>
    <lineage>
        <taxon>Eukaryota</taxon>
        <taxon>Metazoa</taxon>
        <taxon>Ecdysozoa</taxon>
        <taxon>Arthropoda</taxon>
        <taxon>Chelicerata</taxon>
        <taxon>Arachnida</taxon>
        <taxon>Acari</taxon>
        <taxon>Parasitiformes</taxon>
        <taxon>Ixodida</taxon>
        <taxon>Ixodoidea</taxon>
        <taxon>Ixodidae</taxon>
        <taxon>Rhipicephalinae</taxon>
        <taxon>Rhipicephalus</taxon>
        <taxon>Rhipicephalus</taxon>
    </lineage>
</organism>
<feature type="region of interest" description="Disordered" evidence="1">
    <location>
        <begin position="563"/>
        <end position="583"/>
    </location>
</feature>
<feature type="region of interest" description="Disordered" evidence="1">
    <location>
        <begin position="113"/>
        <end position="251"/>
    </location>
</feature>
<evidence type="ECO:0000256" key="1">
    <source>
        <dbReference type="SAM" id="MobiDB-lite"/>
    </source>
</evidence>
<proteinExistence type="predicted"/>
<feature type="compositionally biased region" description="Polar residues" evidence="1">
    <location>
        <begin position="215"/>
        <end position="229"/>
    </location>
</feature>
<keyword evidence="3" id="KW-1185">Reference proteome</keyword>
<dbReference type="EMBL" id="JABSTV010001250">
    <property type="protein sequence ID" value="KAH7955929.1"/>
    <property type="molecule type" value="Genomic_DNA"/>
</dbReference>
<gene>
    <name evidence="2" type="ORF">HPB52_005154</name>
</gene>
<protein>
    <submittedName>
        <fullName evidence="2">Uncharacterized protein</fullName>
    </submittedName>
</protein>
<dbReference type="AlphaFoldDB" id="A0A9D4PUB7"/>
<feature type="compositionally biased region" description="Polar residues" evidence="1">
    <location>
        <begin position="238"/>
        <end position="251"/>
    </location>
</feature>